<dbReference type="Pfam" id="PF01496">
    <property type="entry name" value="V_ATPase_I"/>
    <property type="match status" value="1"/>
</dbReference>
<evidence type="ECO:0000256" key="8">
    <source>
        <dbReference type="ARBA" id="ARBA00023136"/>
    </source>
</evidence>
<evidence type="ECO:0000256" key="7">
    <source>
        <dbReference type="ARBA" id="ARBA00023065"/>
    </source>
</evidence>
<dbReference type="AlphaFoldDB" id="A0A0F7SJZ9"/>
<keyword evidence="6 9" id="KW-1133">Transmembrane helix</keyword>
<feature type="region of interest" description="Disordered" evidence="10">
    <location>
        <begin position="682"/>
        <end position="721"/>
    </location>
</feature>
<comment type="similarity">
    <text evidence="2 9">Belongs to the V-ATPase 116 kDa subunit family.</text>
</comment>
<accession>A0A0F7SJZ9</accession>
<protein>
    <recommendedName>
        <fullName evidence="9">V-type proton ATPase subunit a</fullName>
    </recommendedName>
</protein>
<evidence type="ECO:0000256" key="2">
    <source>
        <dbReference type="ARBA" id="ARBA00009904"/>
    </source>
</evidence>
<dbReference type="GO" id="GO:0000220">
    <property type="term" value="C:vacuolar proton-transporting V-type ATPase, V0 domain"/>
    <property type="evidence" value="ECO:0007669"/>
    <property type="project" value="InterPro"/>
</dbReference>
<evidence type="ECO:0000256" key="6">
    <source>
        <dbReference type="ARBA" id="ARBA00022989"/>
    </source>
</evidence>
<comment type="subcellular location">
    <subcellularLocation>
        <location evidence="1">Membrane</location>
        <topology evidence="1">Multi-pass membrane protein</topology>
    </subcellularLocation>
</comment>
<dbReference type="InterPro" id="IPR026028">
    <property type="entry name" value="V-type_ATPase_116kDa_su_euka"/>
</dbReference>
<dbReference type="GO" id="GO:0051117">
    <property type="term" value="F:ATPase binding"/>
    <property type="evidence" value="ECO:0007669"/>
    <property type="project" value="TreeGrafter"/>
</dbReference>
<name>A0A0F7SJZ9_PHARH</name>
<keyword evidence="7 9" id="KW-0406">Ion transport</keyword>
<organism evidence="11">
    <name type="scientific">Phaffia rhodozyma</name>
    <name type="common">Yeast</name>
    <name type="synonym">Xanthophyllomyces dendrorhous</name>
    <dbReference type="NCBI Taxonomy" id="264483"/>
    <lineage>
        <taxon>Eukaryota</taxon>
        <taxon>Fungi</taxon>
        <taxon>Dikarya</taxon>
        <taxon>Basidiomycota</taxon>
        <taxon>Agaricomycotina</taxon>
        <taxon>Tremellomycetes</taxon>
        <taxon>Cystofilobasidiales</taxon>
        <taxon>Mrakiaceae</taxon>
        <taxon>Phaffia</taxon>
    </lineage>
</organism>
<dbReference type="EMBL" id="LN483167">
    <property type="protein sequence ID" value="CDZ97272.1"/>
    <property type="molecule type" value="Genomic_DNA"/>
</dbReference>
<evidence type="ECO:0000256" key="10">
    <source>
        <dbReference type="SAM" id="MobiDB-lite"/>
    </source>
</evidence>
<feature type="region of interest" description="Disordered" evidence="10">
    <location>
        <begin position="161"/>
        <end position="183"/>
    </location>
</feature>
<dbReference type="PANTHER" id="PTHR11629">
    <property type="entry name" value="VACUOLAR PROTON ATPASES"/>
    <property type="match status" value="1"/>
</dbReference>
<evidence type="ECO:0000256" key="9">
    <source>
        <dbReference type="RuleBase" id="RU361189"/>
    </source>
</evidence>
<keyword evidence="3 9" id="KW-0813">Transport</keyword>
<dbReference type="GO" id="GO:0046961">
    <property type="term" value="F:proton-transporting ATPase activity, rotational mechanism"/>
    <property type="evidence" value="ECO:0007669"/>
    <property type="project" value="InterPro"/>
</dbReference>
<dbReference type="GO" id="GO:0000329">
    <property type="term" value="C:fungal-type vacuole membrane"/>
    <property type="evidence" value="ECO:0007669"/>
    <property type="project" value="TreeGrafter"/>
</dbReference>
<evidence type="ECO:0000256" key="4">
    <source>
        <dbReference type="ARBA" id="ARBA00022692"/>
    </source>
</evidence>
<keyword evidence="8 9" id="KW-0472">Membrane</keyword>
<keyword evidence="4 9" id="KW-0812">Transmembrane</keyword>
<evidence type="ECO:0000256" key="5">
    <source>
        <dbReference type="ARBA" id="ARBA00022781"/>
    </source>
</evidence>
<evidence type="ECO:0000313" key="11">
    <source>
        <dbReference type="EMBL" id="CDZ97272.1"/>
    </source>
</evidence>
<reference evidence="11" key="1">
    <citation type="submission" date="2014-08" db="EMBL/GenBank/DDBJ databases">
        <authorList>
            <person name="Sharma Rahul"/>
            <person name="Thines Marco"/>
        </authorList>
    </citation>
    <scope>NUCLEOTIDE SEQUENCE</scope>
</reference>
<dbReference type="GO" id="GO:0007035">
    <property type="term" value="P:vacuolar acidification"/>
    <property type="evidence" value="ECO:0007669"/>
    <property type="project" value="TreeGrafter"/>
</dbReference>
<dbReference type="InterPro" id="IPR002490">
    <property type="entry name" value="V-ATPase_116kDa_su"/>
</dbReference>
<keyword evidence="5 9" id="KW-0375">Hydrogen ion transport</keyword>
<feature type="transmembrane region" description="Helical" evidence="9">
    <location>
        <begin position="432"/>
        <end position="455"/>
    </location>
</feature>
<evidence type="ECO:0000256" key="1">
    <source>
        <dbReference type="ARBA" id="ARBA00004141"/>
    </source>
</evidence>
<dbReference type="PIRSF" id="PIRSF001293">
    <property type="entry name" value="ATP6V0A1"/>
    <property type="match status" value="1"/>
</dbReference>
<feature type="transmembrane region" description="Helical" evidence="9">
    <location>
        <begin position="475"/>
        <end position="494"/>
    </location>
</feature>
<dbReference type="PANTHER" id="PTHR11629:SF63">
    <property type="entry name" value="V-TYPE PROTON ATPASE SUBUNIT A"/>
    <property type="match status" value="1"/>
</dbReference>
<feature type="transmembrane region" description="Helical" evidence="9">
    <location>
        <begin position="584"/>
        <end position="607"/>
    </location>
</feature>
<sequence>MATQYPSLFRSEEMSLIQLFIPGEVLHDTLSELGEMGNVQFKDLNPEVNAFQRSFVGDVRRLDEMDRRLRLFSNQIDTVSQPPIHVPSLASIPPFTTVGPRGPQAIDELDLKLQEHEGRLAQMNSSWEALVKKQRELEEAKCVLRETAVFFQNAEGRQPEIRSSFENDEGTAPLLHRSSSDFHPNEVSQGVAGGYGYDLEFVSGTIDRARMATFERILWRVLRGNLYMNYAEIDQLFVDPITSEETRKNVFIIFAHGSELLTKIRKVAESMGGTLYPVDSNPDLRNNALREVEGRLEDLNTVVWNTSQTRRVELSKIAEGLNAWKDAVQKEKAVYQTMNLMSRDSRKQTLVAEGWCPTRDITAIQLALRRAAETANTSVPGILYELRTHQKPPTFHRTSPFTEAFQTIIDSYGVATYQEVNPGLFTVTTFPFLFAVMFGDLGHGFLAFLVGLFMVLNERKLSKAGLGEIFETFFFGRYIILLMGVFSMFTGLMYNDIFSKSMTIWQSGWEWPKGNGTIEAIQTGVYPFGLDPAWHGTDNALVFTNSYKMKMSIILGVIHMTFAICLQVPNHLHFEDYISIYAEFVPQVLFMMSIFGYLVICIIYKWATDWTQPGMNSPPGLLNMLIYMFLSPGNLDPSEQLFAYQGPLQVFLLLLALVCVPWMLCLKPYLLLKEQKKPKDEGYQSISNRSAGDGAEPRESIEQEEEEEGNGHAMAEQMQEEEEHGHDAGEIIIHQVIHTIEFCLGCISNTASYLRLWALSLAHAQLSEVLYQMTLENAFPADAKSTGAGATLFLVFMFAVWFTLTLVILCIMEGLSAFLHALRLHWVEANGKHYMAGGYAFTPLSFAALNQVTEQE</sequence>
<feature type="transmembrane region" description="Helical" evidence="9">
    <location>
        <begin position="553"/>
        <end position="572"/>
    </location>
</feature>
<feature type="transmembrane region" description="Helical" evidence="9">
    <location>
        <begin position="650"/>
        <end position="670"/>
    </location>
</feature>
<feature type="transmembrane region" description="Helical" evidence="9">
    <location>
        <begin position="792"/>
        <end position="819"/>
    </location>
</feature>
<evidence type="ECO:0000256" key="3">
    <source>
        <dbReference type="ARBA" id="ARBA00022448"/>
    </source>
</evidence>
<proteinExistence type="inferred from homology"/>
<comment type="function">
    <text evidence="9">Essential component of the vacuolar proton pump (V-ATPase), a multimeric enzyme that catalyzes the translocation of protons across the membranes. Required for assembly and activity of the V-ATPase.</text>
</comment>